<evidence type="ECO:0000313" key="10">
    <source>
        <dbReference type="EMBL" id="ABN64932.2"/>
    </source>
</evidence>
<dbReference type="HOGENOM" id="CLU_007946_12_0_1"/>
<evidence type="ECO:0000256" key="7">
    <source>
        <dbReference type="ARBA" id="ARBA00023136"/>
    </source>
</evidence>
<proteinExistence type="inferred from homology"/>
<keyword evidence="3" id="KW-0813">Transport</keyword>
<reference evidence="10 11" key="1">
    <citation type="journal article" date="2007" name="Nat. Biotechnol.">
        <title>Genome sequence of the lignocellulose-bioconverting and xylose-fermenting yeast Pichia stipitis.</title>
        <authorList>
            <person name="Jeffries T.W."/>
            <person name="Grigoriev I.V."/>
            <person name="Grimwood J."/>
            <person name="Laplaza J.M."/>
            <person name="Aerts A."/>
            <person name="Salamov A."/>
            <person name="Schmutz J."/>
            <person name="Lindquist E."/>
            <person name="Dehal P."/>
            <person name="Shapiro H."/>
            <person name="Jin Y.S."/>
            <person name="Passoth V."/>
            <person name="Richardson P.M."/>
        </authorList>
    </citation>
    <scope>NUCLEOTIDE SEQUENCE [LARGE SCALE GENOMIC DNA]</scope>
    <source>
        <strain evidence="11">ATCC 58785 / CBS 6054 / NBRC 10063 / NRRL Y-11545</strain>
    </source>
</reference>
<dbReference type="InterPro" id="IPR050524">
    <property type="entry name" value="APC_YAT"/>
</dbReference>
<feature type="transmembrane region" description="Helical" evidence="8">
    <location>
        <begin position="210"/>
        <end position="228"/>
    </location>
</feature>
<feature type="transmembrane region" description="Helical" evidence="8">
    <location>
        <begin position="327"/>
        <end position="348"/>
    </location>
</feature>
<dbReference type="AlphaFoldDB" id="A3LNV7"/>
<feature type="transmembrane region" description="Helical" evidence="8">
    <location>
        <begin position="155"/>
        <end position="179"/>
    </location>
</feature>
<dbReference type="KEGG" id="pic:PICST_41966"/>
<feature type="transmembrane region" description="Helical" evidence="8">
    <location>
        <begin position="387"/>
        <end position="412"/>
    </location>
</feature>
<dbReference type="InterPro" id="IPR004841">
    <property type="entry name" value="AA-permease/SLC12A_dom"/>
</dbReference>
<dbReference type="GO" id="GO:0016020">
    <property type="term" value="C:membrane"/>
    <property type="evidence" value="ECO:0007669"/>
    <property type="project" value="UniProtKB-SubCell"/>
</dbReference>
<comment type="similarity">
    <text evidence="2">Belongs to the amino acid-polyamine-organocation (APC) superfamily. YAT (TC 2.A.3.10) family.</text>
</comment>
<dbReference type="PANTHER" id="PTHR43341:SF1">
    <property type="entry name" value="GENERAL AMINO-ACID PERMEASE GAP1"/>
    <property type="match status" value="1"/>
</dbReference>
<evidence type="ECO:0000256" key="2">
    <source>
        <dbReference type="ARBA" id="ARBA00006983"/>
    </source>
</evidence>
<feature type="transmembrane region" description="Helical" evidence="8">
    <location>
        <begin position="101"/>
        <end position="122"/>
    </location>
</feature>
<dbReference type="GeneID" id="4836951"/>
<dbReference type="Gene3D" id="1.20.1740.10">
    <property type="entry name" value="Amino acid/polyamine transporter I"/>
    <property type="match status" value="1"/>
</dbReference>
<evidence type="ECO:0000259" key="9">
    <source>
        <dbReference type="Pfam" id="PF00324"/>
    </source>
</evidence>
<feature type="transmembrane region" description="Helical" evidence="8">
    <location>
        <begin position="433"/>
        <end position="452"/>
    </location>
</feature>
<dbReference type="FunFam" id="1.20.1740.10:FF:000001">
    <property type="entry name" value="Amino acid permease"/>
    <property type="match status" value="1"/>
</dbReference>
<protein>
    <submittedName>
        <fullName evidence="10">General amino acid permease</fullName>
    </submittedName>
</protein>
<keyword evidence="7 8" id="KW-0472">Membrane</keyword>
<dbReference type="InParanoid" id="A3LNV7"/>
<organism evidence="10 11">
    <name type="scientific">Scheffersomyces stipitis (strain ATCC 58785 / CBS 6054 / NBRC 10063 / NRRL Y-11545)</name>
    <name type="common">Yeast</name>
    <name type="synonym">Pichia stipitis</name>
    <dbReference type="NCBI Taxonomy" id="322104"/>
    <lineage>
        <taxon>Eukaryota</taxon>
        <taxon>Fungi</taxon>
        <taxon>Dikarya</taxon>
        <taxon>Ascomycota</taxon>
        <taxon>Saccharomycotina</taxon>
        <taxon>Pichiomycetes</taxon>
        <taxon>Debaryomycetaceae</taxon>
        <taxon>Scheffersomyces</taxon>
    </lineage>
</organism>
<dbReference type="STRING" id="322104.A3LNV7"/>
<evidence type="ECO:0000256" key="1">
    <source>
        <dbReference type="ARBA" id="ARBA00004141"/>
    </source>
</evidence>
<accession>A3LNV7</accession>
<keyword evidence="5" id="KW-0029">Amino-acid transport</keyword>
<keyword evidence="4 8" id="KW-0812">Transmembrane</keyword>
<feature type="transmembrane region" description="Helical" evidence="8">
    <location>
        <begin position="464"/>
        <end position="487"/>
    </location>
</feature>
<evidence type="ECO:0000256" key="3">
    <source>
        <dbReference type="ARBA" id="ARBA00022448"/>
    </source>
</evidence>
<feature type="domain" description="Amino acid permease/ SLC12A" evidence="9">
    <location>
        <begin position="100"/>
        <end position="567"/>
    </location>
</feature>
<dbReference type="RefSeq" id="XP_001382961.2">
    <property type="nucleotide sequence ID" value="XM_001382924.1"/>
</dbReference>
<dbReference type="eggNOG" id="KOG1286">
    <property type="taxonomic scope" value="Eukaryota"/>
</dbReference>
<feature type="transmembrane region" description="Helical" evidence="8">
    <location>
        <begin position="240"/>
        <end position="261"/>
    </location>
</feature>
<comment type="subcellular location">
    <subcellularLocation>
        <location evidence="1">Membrane</location>
        <topology evidence="1">Multi-pass membrane protein</topology>
    </subcellularLocation>
</comment>
<feature type="transmembrane region" description="Helical" evidence="8">
    <location>
        <begin position="128"/>
        <end position="148"/>
    </location>
</feature>
<dbReference type="OrthoDB" id="5982228at2759"/>
<evidence type="ECO:0000256" key="4">
    <source>
        <dbReference type="ARBA" id="ARBA00022692"/>
    </source>
</evidence>
<evidence type="ECO:0000313" key="11">
    <source>
        <dbReference type="Proteomes" id="UP000002258"/>
    </source>
</evidence>
<sequence>MVSSLASGQSSDTGSEYSEYSVYSRSYHPRDLFYDFIDSFKPFDYSVLPPIYNTEDTLVSDKSVLHPNHPQFDYSHLTELERAALVTATSPLSKHLKTRHLTLISLGGAIGTGLFIGSASSLSHAGPLGMLLVWIFIGSITFTTMSSLSELATAFPIAGSFVTFTTLFIDASCGFAIAWNYALQWLVTMPLELVAVSMTFSYWNTDVHPAVYVAIFYVVIVVINLFGVKGYGEAESLFSIIKIIAVIGFNILSIIIVTGGVPGQPYIGGKYWHKPEGGLFNTVEPFKQCCYIIANASFAYAGVEIFALAAVESKQPKKSINSARKQIFYRILVFYICSLVMIGLLVPYTDERLLGTNTKAGNIGVDINTSPFVIAIKNANIRALPTIMNIVIIITVVSVGNASVYGSSRALCALGALRQGPSILNFIDRRGRPMAGLLVQFAFGLLAFLVAIPGPSVTTQIFNWLLSLSGLSILFTYLSINICHLRFRRALNVRARLPQDELVYTSPVWVSWYAIICIITVLGLQFWAALFPPGNHAADWESFLTIYLGLPVLILFYICHKIYAKIFLKVPLTKFWLTAEEIDIDTGRRQIDMEALKQEIAEERLSFQSKPLYYKVFRFFC</sequence>
<evidence type="ECO:0000256" key="6">
    <source>
        <dbReference type="ARBA" id="ARBA00022989"/>
    </source>
</evidence>
<keyword evidence="6 8" id="KW-1133">Transmembrane helix</keyword>
<dbReference type="EMBL" id="CP000496">
    <property type="protein sequence ID" value="ABN64932.2"/>
    <property type="molecule type" value="Genomic_DNA"/>
</dbReference>
<evidence type="ECO:0000256" key="5">
    <source>
        <dbReference type="ARBA" id="ARBA00022970"/>
    </source>
</evidence>
<dbReference type="GO" id="GO:0015171">
    <property type="term" value="F:amino acid transmembrane transporter activity"/>
    <property type="evidence" value="ECO:0007669"/>
    <property type="project" value="TreeGrafter"/>
</dbReference>
<dbReference type="Proteomes" id="UP000002258">
    <property type="component" value="Chromosome 2"/>
</dbReference>
<keyword evidence="11" id="KW-1185">Reference proteome</keyword>
<gene>
    <name evidence="10" type="primary">GAP1.7</name>
    <name evidence="10" type="ORF">PICST_41966</name>
</gene>
<evidence type="ECO:0000256" key="8">
    <source>
        <dbReference type="SAM" id="Phobius"/>
    </source>
</evidence>
<feature type="transmembrane region" description="Helical" evidence="8">
    <location>
        <begin position="508"/>
        <end position="530"/>
    </location>
</feature>
<feature type="transmembrane region" description="Helical" evidence="8">
    <location>
        <begin position="542"/>
        <end position="559"/>
    </location>
</feature>
<name>A3LNV7_PICST</name>
<dbReference type="OMA" id="FAIAWNY"/>
<dbReference type="PANTHER" id="PTHR43341">
    <property type="entry name" value="AMINO ACID PERMEASE"/>
    <property type="match status" value="1"/>
</dbReference>
<dbReference type="Pfam" id="PF00324">
    <property type="entry name" value="AA_permease"/>
    <property type="match status" value="1"/>
</dbReference>